<gene>
    <name evidence="1" type="ORF">R4Z09_26420</name>
</gene>
<sequence length="159" mass="19440">MTLAEVLQKRTILQQYKSWYVLDSDFSWNIRSVYHEIFAHLDNVFHIPVVFCSIREANQIISDLGDDEDEYLRFAAGIYWRELGIVFIFQYEEYETLIETLFHEYRHVMQDIDPDFRHHFETDKKLPYKERITEIDAFQFAKEKTDTYFRTLYERENVV</sequence>
<protein>
    <submittedName>
        <fullName evidence="1">DUF3920 family protein</fullName>
    </submittedName>
</protein>
<evidence type="ECO:0000313" key="1">
    <source>
        <dbReference type="EMBL" id="WVX80739.1"/>
    </source>
</evidence>
<dbReference type="EMBL" id="CP137640">
    <property type="protein sequence ID" value="WVX80739.1"/>
    <property type="molecule type" value="Genomic_DNA"/>
</dbReference>
<dbReference type="InterPro" id="IPR025033">
    <property type="entry name" value="DUF3920"/>
</dbReference>
<reference evidence="1 2" key="1">
    <citation type="submission" date="2023-10" db="EMBL/GenBank/DDBJ databases">
        <title>Niallia locisalis sp.nov. isolated from a salt pond sample.</title>
        <authorList>
            <person name="Li X.-J."/>
            <person name="Dong L."/>
        </authorList>
    </citation>
    <scope>NUCLEOTIDE SEQUENCE [LARGE SCALE GENOMIC DNA]</scope>
    <source>
        <strain evidence="1 2">DSM 29761</strain>
    </source>
</reference>
<accession>A0ABZ2CAH4</accession>
<proteinExistence type="predicted"/>
<dbReference type="RefSeq" id="WP_338449670.1">
    <property type="nucleotide sequence ID" value="NZ_CP137640.1"/>
</dbReference>
<dbReference type="Proteomes" id="UP001357223">
    <property type="component" value="Chromosome"/>
</dbReference>
<organism evidence="1 2">
    <name type="scientific">Niallia oryzisoli</name>
    <dbReference type="NCBI Taxonomy" id="1737571"/>
    <lineage>
        <taxon>Bacteria</taxon>
        <taxon>Bacillati</taxon>
        <taxon>Bacillota</taxon>
        <taxon>Bacilli</taxon>
        <taxon>Bacillales</taxon>
        <taxon>Bacillaceae</taxon>
        <taxon>Niallia</taxon>
    </lineage>
</organism>
<keyword evidence="2" id="KW-1185">Reference proteome</keyword>
<dbReference type="Pfam" id="PF13058">
    <property type="entry name" value="DUF3920"/>
    <property type="match status" value="1"/>
</dbReference>
<name>A0ABZ2CAH4_9BACI</name>
<evidence type="ECO:0000313" key="2">
    <source>
        <dbReference type="Proteomes" id="UP001357223"/>
    </source>
</evidence>